<gene>
    <name evidence="2" type="ordered locus">CNF02715</name>
</gene>
<keyword evidence="1" id="KW-1133">Transmembrane helix</keyword>
<dbReference type="KEGG" id="cne:CNF02715"/>
<evidence type="ECO:0008006" key="4">
    <source>
        <dbReference type="Google" id="ProtNLM"/>
    </source>
</evidence>
<protein>
    <recommendedName>
        <fullName evidence="4">Thioredoxin-like fold domain-containing protein</fullName>
    </recommendedName>
</protein>
<keyword evidence="1" id="KW-0812">Transmembrane</keyword>
<dbReference type="AlphaFoldDB" id="A0A0S2M5M9"/>
<feature type="transmembrane region" description="Helical" evidence="1">
    <location>
        <begin position="233"/>
        <end position="252"/>
    </location>
</feature>
<organism evidence="2 3">
    <name type="scientific">Cryptococcus deneoformans (strain JEC21 / ATCC MYA-565)</name>
    <name type="common">Cryptococcus neoformans var. neoformans serotype D</name>
    <dbReference type="NCBI Taxonomy" id="214684"/>
    <lineage>
        <taxon>Eukaryota</taxon>
        <taxon>Fungi</taxon>
        <taxon>Dikarya</taxon>
        <taxon>Basidiomycota</taxon>
        <taxon>Agaricomycotina</taxon>
        <taxon>Tremellomycetes</taxon>
        <taxon>Tremellales</taxon>
        <taxon>Cryptococcaceae</taxon>
        <taxon>Cryptococcus</taxon>
        <taxon>Cryptococcus neoformans species complex</taxon>
    </lineage>
</organism>
<dbReference type="InParanoid" id="A0A0S2M5M9"/>
<evidence type="ECO:0000313" key="3">
    <source>
        <dbReference type="Proteomes" id="UP000002149"/>
    </source>
</evidence>
<sequence length="279" mass="31363">MPEPLPVPVDLIGQSGLYNVPDPLLRRLRLEDAQGLPIKNLDKYFAEKEVLVLYAGSEYGENNLRAFHRELTSFAQCYKSAAVIYVSVDTDAQAPLRVLQGKPWLRMTFNDNSDFATIGKDKGQEVEMEEVARGEDFVQAGEMEIGMENVVFGVEEYQNEYVRPLSRAAVTHIMRVFSTPSVAVYHLPSHTLIARNLKPSAFNPSGIDKTYDTWRKGGNPSLRFIDVVRALKLPLIGLLFALIYQIAIIFGGDQYHVIPRIMDGIAWNQNMRFPSGIQG</sequence>
<evidence type="ECO:0000313" key="2">
    <source>
        <dbReference type="EMBL" id="ALO68994.1"/>
    </source>
</evidence>
<dbReference type="Proteomes" id="UP000002149">
    <property type="component" value="Chromosome 6"/>
</dbReference>
<name>A0A0S2M5M9_CRYD1</name>
<dbReference type="VEuPathDB" id="FungiDB:CNF02715"/>
<keyword evidence="1" id="KW-0472">Membrane</keyword>
<reference evidence="2 3" key="1">
    <citation type="journal article" date="2005" name="Science">
        <title>The genome of the basidiomycetous yeast and human pathogen Cryptococcus neoformans.</title>
        <authorList>
            <person name="Loftus B.J."/>
            <person name="Fung E."/>
            <person name="Roncaglia P."/>
            <person name="Rowley D."/>
            <person name="Amedeo P."/>
            <person name="Bruno D."/>
            <person name="Vamathevan J."/>
            <person name="Miranda M."/>
            <person name="Anderson I.J."/>
            <person name="Fraser J.A."/>
            <person name="Allen J.E."/>
            <person name="Bosdet I.E."/>
            <person name="Brent M.R."/>
            <person name="Chiu R."/>
            <person name="Doering T.L."/>
            <person name="Donlin M.J."/>
            <person name="D'Souza C.A."/>
            <person name="Fox D.S."/>
            <person name="Grinberg V."/>
            <person name="Fu J."/>
            <person name="Fukushima M."/>
            <person name="Haas B.J."/>
            <person name="Huang J.C."/>
            <person name="Janbon G."/>
            <person name="Jones S.J."/>
            <person name="Koo H.L."/>
            <person name="Krzywinski M.I."/>
            <person name="Kwon-Chung J.K."/>
            <person name="Lengeler K.B."/>
            <person name="Maiti R."/>
            <person name="Marra M.A."/>
            <person name="Marra R.E."/>
            <person name="Mathewson C.A."/>
            <person name="Mitchell T.G."/>
            <person name="Pertea M."/>
            <person name="Riggs F.R."/>
            <person name="Salzberg S.L."/>
            <person name="Schein J.E."/>
            <person name="Shvartsbeyn A."/>
            <person name="Shin H."/>
            <person name="Shumway M."/>
            <person name="Specht C.A."/>
            <person name="Suh B.B."/>
            <person name="Tenney A."/>
            <person name="Utterback T.R."/>
            <person name="Wickes B.L."/>
            <person name="Wortman J.R."/>
            <person name="Wye N.H."/>
            <person name="Kronstad J.W."/>
            <person name="Lodge J.K."/>
            <person name="Heitman J."/>
            <person name="Davis R.W."/>
            <person name="Fraser C.M."/>
            <person name="Hyman R.W."/>
        </authorList>
    </citation>
    <scope>NUCLEOTIDE SEQUENCE [LARGE SCALE GENOMIC DNA]</scope>
    <source>
        <strain evidence="3">JEC21 / ATCC MYA-565</strain>
    </source>
</reference>
<dbReference type="EMBL" id="AE017346">
    <property type="protein sequence ID" value="ALO68994.1"/>
    <property type="molecule type" value="Genomic_DNA"/>
</dbReference>
<dbReference type="PaxDb" id="214684-A0A0S2M5M9"/>
<dbReference type="RefSeq" id="XP_024514504.1">
    <property type="nucleotide sequence ID" value="XM_024658577.1"/>
</dbReference>
<dbReference type="GeneID" id="36392908"/>
<evidence type="ECO:0000256" key="1">
    <source>
        <dbReference type="SAM" id="Phobius"/>
    </source>
</evidence>
<dbReference type="OrthoDB" id="409136at2759"/>
<proteinExistence type="predicted"/>
<accession>A0A0S2M5M9</accession>
<keyword evidence="3" id="KW-1185">Reference proteome</keyword>